<name>A0A0A1TYL0_ENTIV</name>
<dbReference type="EMBL" id="KB206960">
    <property type="protein sequence ID" value="ELP86606.1"/>
    <property type="molecule type" value="Genomic_DNA"/>
</dbReference>
<gene>
    <name evidence="1" type="ORF">EIN_162500</name>
</gene>
<evidence type="ECO:0008006" key="3">
    <source>
        <dbReference type="Google" id="ProtNLM"/>
    </source>
</evidence>
<sequence length="213" mass="24219">MSYAMGVTKVPAEVKKDVKTEQEWTLIEKKQTHSIYFGEMRKTKDKALLVRMECQLGKATPEEVFQVLSDNKYLSEKGLFEMKAQDFCDTAQNETQLRLISSIFHFKPREAVVSLKREINEDKSICAATIISIENEEVHQGNIKVCFRPSSVVASKVNEVSNVSTIAVINMDMQAGWVPKNAFGNHILKRISRQIISNFVASVNGYQRWKNAK</sequence>
<dbReference type="SUPFAM" id="SSF55961">
    <property type="entry name" value="Bet v1-like"/>
    <property type="match status" value="1"/>
</dbReference>
<accession>A0A0A1TYL0</accession>
<dbReference type="RefSeq" id="XP_004185952.1">
    <property type="nucleotide sequence ID" value="XM_004185904.1"/>
</dbReference>
<proteinExistence type="predicted"/>
<reference evidence="1 2" key="1">
    <citation type="submission" date="2012-10" db="EMBL/GenBank/DDBJ databases">
        <authorList>
            <person name="Zafar N."/>
            <person name="Inman J."/>
            <person name="Hall N."/>
            <person name="Lorenzi H."/>
            <person name="Caler E."/>
        </authorList>
    </citation>
    <scope>NUCLEOTIDE SEQUENCE [LARGE SCALE GENOMIC DNA]</scope>
    <source>
        <strain evidence="1 2">IP1</strain>
    </source>
</reference>
<keyword evidence="2" id="KW-1185">Reference proteome</keyword>
<dbReference type="Proteomes" id="UP000014680">
    <property type="component" value="Unassembled WGS sequence"/>
</dbReference>
<dbReference type="VEuPathDB" id="AmoebaDB:EIN_162500"/>
<evidence type="ECO:0000313" key="1">
    <source>
        <dbReference type="EMBL" id="ELP86606.1"/>
    </source>
</evidence>
<dbReference type="AlphaFoldDB" id="A0A0A1TYL0"/>
<evidence type="ECO:0000313" key="2">
    <source>
        <dbReference type="Proteomes" id="UP000014680"/>
    </source>
</evidence>
<dbReference type="Gene3D" id="3.30.530.20">
    <property type="match status" value="1"/>
</dbReference>
<organism evidence="1 2">
    <name type="scientific">Entamoeba invadens IP1</name>
    <dbReference type="NCBI Taxonomy" id="370355"/>
    <lineage>
        <taxon>Eukaryota</taxon>
        <taxon>Amoebozoa</taxon>
        <taxon>Evosea</taxon>
        <taxon>Archamoebae</taxon>
        <taxon>Mastigamoebida</taxon>
        <taxon>Entamoebidae</taxon>
        <taxon>Entamoeba</taxon>
    </lineage>
</organism>
<dbReference type="GeneID" id="14885513"/>
<dbReference type="InterPro" id="IPR023393">
    <property type="entry name" value="START-like_dom_sf"/>
</dbReference>
<protein>
    <recommendedName>
        <fullName evidence="3">START domain-containing protein</fullName>
    </recommendedName>
</protein>
<dbReference type="KEGG" id="eiv:EIN_162500"/>